<feature type="compositionally biased region" description="Basic and acidic residues" evidence="1">
    <location>
        <begin position="24"/>
        <end position="37"/>
    </location>
</feature>
<reference evidence="2 3" key="1">
    <citation type="submission" date="2016-10" db="EMBL/GenBank/DDBJ databases">
        <authorList>
            <person name="de Groot N.N."/>
        </authorList>
    </citation>
    <scope>NUCLEOTIDE SEQUENCE [LARGE SCALE GENOMIC DNA]</scope>
    <source>
        <strain evidence="2 3">DSM 19033</strain>
    </source>
</reference>
<dbReference type="AlphaFoldDB" id="A0A1H4G6W4"/>
<gene>
    <name evidence="2" type="ORF">SAMN05443550_10980</name>
</gene>
<evidence type="ECO:0000313" key="3">
    <source>
        <dbReference type="Proteomes" id="UP000198850"/>
    </source>
</evidence>
<protein>
    <submittedName>
        <fullName evidence="2">Uncharacterized protein</fullName>
    </submittedName>
</protein>
<evidence type="ECO:0000256" key="1">
    <source>
        <dbReference type="SAM" id="MobiDB-lite"/>
    </source>
</evidence>
<feature type="region of interest" description="Disordered" evidence="1">
    <location>
        <begin position="1"/>
        <end position="37"/>
    </location>
</feature>
<name>A0A1H4G6W4_9SPHI</name>
<organism evidence="2 3">
    <name type="scientific">Pedobacter hartonius</name>
    <dbReference type="NCBI Taxonomy" id="425514"/>
    <lineage>
        <taxon>Bacteria</taxon>
        <taxon>Pseudomonadati</taxon>
        <taxon>Bacteroidota</taxon>
        <taxon>Sphingobacteriia</taxon>
        <taxon>Sphingobacteriales</taxon>
        <taxon>Sphingobacteriaceae</taxon>
        <taxon>Pedobacter</taxon>
    </lineage>
</organism>
<accession>A0A1H4G6W4</accession>
<dbReference type="Proteomes" id="UP000198850">
    <property type="component" value="Unassembled WGS sequence"/>
</dbReference>
<keyword evidence="3" id="KW-1185">Reference proteome</keyword>
<sequence length="37" mass="4067">MGNSSRLAGTMLFKPQVIDGASGEDTRKNWEPRSECP</sequence>
<dbReference type="EMBL" id="FNRA01000009">
    <property type="protein sequence ID" value="SEB05335.1"/>
    <property type="molecule type" value="Genomic_DNA"/>
</dbReference>
<proteinExistence type="predicted"/>
<evidence type="ECO:0000313" key="2">
    <source>
        <dbReference type="EMBL" id="SEB05335.1"/>
    </source>
</evidence>